<feature type="region of interest" description="Disordered" evidence="1">
    <location>
        <begin position="1"/>
        <end position="26"/>
    </location>
</feature>
<dbReference type="AlphaFoldDB" id="A0A0A2JLZ9"/>
<evidence type="ECO:0000313" key="2">
    <source>
        <dbReference type="EMBL" id="KGO56447.1"/>
    </source>
</evidence>
<reference evidence="2 3" key="1">
    <citation type="journal article" date="2015" name="Mol. Plant Microbe Interact.">
        <title>Genome, transcriptome, and functional analyses of Penicillium expansum provide new insights into secondary metabolism and pathogenicity.</title>
        <authorList>
            <person name="Ballester A.R."/>
            <person name="Marcet-Houben M."/>
            <person name="Levin E."/>
            <person name="Sela N."/>
            <person name="Selma-Lazaro C."/>
            <person name="Carmona L."/>
            <person name="Wisniewski M."/>
            <person name="Droby S."/>
            <person name="Gonzalez-Candelas L."/>
            <person name="Gabaldon T."/>
        </authorList>
    </citation>
    <scope>NUCLEOTIDE SEQUENCE [LARGE SCALE GENOMIC DNA]</scope>
    <source>
        <strain evidence="2 3">MD-8</strain>
    </source>
</reference>
<dbReference type="EMBL" id="JQFZ01000170">
    <property type="protein sequence ID" value="KGO56447.1"/>
    <property type="molecule type" value="Genomic_DNA"/>
</dbReference>
<organism evidence="2 3">
    <name type="scientific">Penicillium expansum</name>
    <name type="common">Blue mold rot fungus</name>
    <dbReference type="NCBI Taxonomy" id="27334"/>
    <lineage>
        <taxon>Eukaryota</taxon>
        <taxon>Fungi</taxon>
        <taxon>Dikarya</taxon>
        <taxon>Ascomycota</taxon>
        <taxon>Pezizomycotina</taxon>
        <taxon>Eurotiomycetes</taxon>
        <taxon>Eurotiomycetidae</taxon>
        <taxon>Eurotiales</taxon>
        <taxon>Aspergillaceae</taxon>
        <taxon>Penicillium</taxon>
    </lineage>
</organism>
<evidence type="ECO:0000313" key="3">
    <source>
        <dbReference type="Proteomes" id="UP000030143"/>
    </source>
</evidence>
<name>A0A0A2JLZ9_PENEN</name>
<protein>
    <submittedName>
        <fullName evidence="2">Uncharacterized protein</fullName>
    </submittedName>
</protein>
<comment type="caution">
    <text evidence="2">The sequence shown here is derived from an EMBL/GenBank/DDBJ whole genome shotgun (WGS) entry which is preliminary data.</text>
</comment>
<dbReference type="InterPro" id="IPR022190">
    <property type="entry name" value="DUF3716"/>
</dbReference>
<dbReference type="VEuPathDB" id="FungiDB:PEXP_053570"/>
<proteinExistence type="predicted"/>
<gene>
    <name evidence="2" type="ORF">PEX2_080540</name>
</gene>
<dbReference type="Pfam" id="PF12511">
    <property type="entry name" value="DUF3716"/>
    <property type="match status" value="1"/>
</dbReference>
<dbReference type="HOGENOM" id="CLU_083950_0_0_1"/>
<dbReference type="PhylomeDB" id="A0A0A2JLZ9"/>
<evidence type="ECO:0000256" key="1">
    <source>
        <dbReference type="SAM" id="MobiDB-lite"/>
    </source>
</evidence>
<dbReference type="OrthoDB" id="4359659at2759"/>
<dbReference type="RefSeq" id="XP_016598242.1">
    <property type="nucleotide sequence ID" value="XM_016745324.1"/>
</dbReference>
<sequence>MPNHATLPPSSVPDNPVTLSDPHVGPDEHAPGVWAAHVKTLPWITARKSTFIKSDFLGFLRTMEPRREPTLRTGSEWNAESFDKLVGSSISNAEGIYMQMVGRRAEEECTHCQQEEGPFPYCVVIDSPRWPKECANCHWGGNARQCSQFIEQSSQDPRPIVPHASFHQSAPSLDNQALVRQRASDRQLFLLELLRLHAMITDIRTTTTYTRQAANDNIAAWRSVRETVRVVRSRLSSGNAVHTSEVRRVRAQVLAGVGRGHTIQNAEQEVAQYTQDLQNAIEDVIRQYI</sequence>
<keyword evidence="3" id="KW-1185">Reference proteome</keyword>
<dbReference type="Proteomes" id="UP000030143">
    <property type="component" value="Unassembled WGS sequence"/>
</dbReference>
<accession>A0A0A2JLZ9</accession>
<dbReference type="GeneID" id="27680744"/>